<dbReference type="SUPFAM" id="SSF53098">
    <property type="entry name" value="Ribonuclease H-like"/>
    <property type="match status" value="1"/>
</dbReference>
<dbReference type="InterPro" id="IPR050951">
    <property type="entry name" value="Retrovirus_Pol_polyprotein"/>
</dbReference>
<evidence type="ECO:0000313" key="3">
    <source>
        <dbReference type="Proteomes" id="UP001234581"/>
    </source>
</evidence>
<feature type="domain" description="Integrase catalytic" evidence="1">
    <location>
        <begin position="127"/>
        <end position="288"/>
    </location>
</feature>
<dbReference type="GO" id="GO:0003676">
    <property type="term" value="F:nucleic acid binding"/>
    <property type="evidence" value="ECO:0007669"/>
    <property type="project" value="InterPro"/>
</dbReference>
<evidence type="ECO:0000313" key="2">
    <source>
        <dbReference type="EMBL" id="KAJ8653590.1"/>
    </source>
</evidence>
<dbReference type="InterPro" id="IPR036397">
    <property type="entry name" value="RNaseH_sf"/>
</dbReference>
<dbReference type="AlphaFoldDB" id="A0AAD7UUP5"/>
<dbReference type="InterPro" id="IPR001584">
    <property type="entry name" value="Integrase_cat-core"/>
</dbReference>
<dbReference type="GeneID" id="83218141"/>
<dbReference type="Gene3D" id="1.10.340.70">
    <property type="match status" value="1"/>
</dbReference>
<evidence type="ECO:0000259" key="1">
    <source>
        <dbReference type="PROSITE" id="PS50994"/>
    </source>
</evidence>
<dbReference type="InterPro" id="IPR012337">
    <property type="entry name" value="RNaseH-like_sf"/>
</dbReference>
<dbReference type="GO" id="GO:0005634">
    <property type="term" value="C:nucleus"/>
    <property type="evidence" value="ECO:0007669"/>
    <property type="project" value="UniProtKB-ARBA"/>
</dbReference>
<dbReference type="Pfam" id="PF17921">
    <property type="entry name" value="Integrase_H2C2"/>
    <property type="match status" value="1"/>
</dbReference>
<sequence>MDYPFYLSLYYYITRKTYPTDADEKTKKRIRFHANKYQAYRGRLYAKGEDDEPSLELLHEGNADEVIKTVHEEGHVGINNTWRKLRMAYTGPCLFERVRTIVQSCESCQFRARIQAKRHEQARPIPTPSHPFFMVGCDAVGPIKMDGKPDKYLLVAIDYLTRWPIARVVTDITEGTTADFLFDELVSMYGVPRYLLTDRGSNFKSAYVHAFLKSLGCRHITTTAYRPQTNGMCERMNQTIVQTIAKLARDQDSMQDWEQFVKPALLAIRTTPNEATRFSPAMLLFGYELRTPAVWPAPRQDYVEGEIADELAARAKVIKLLTDQLRQQACENAQHRKEQDKKRYDAQVRNRRRFRVGEQVLMRDRHPPSKFADRWLGPLIVVQEFKNGTYMLEGPNSRRLKGAVHGDNLRPFVSRRHLIPDVQVKQAEQQFQAWLERGDDDSF</sequence>
<dbReference type="RefSeq" id="XP_058338504.1">
    <property type="nucleotide sequence ID" value="XM_058490715.1"/>
</dbReference>
<keyword evidence="3" id="KW-1185">Reference proteome</keyword>
<organism evidence="2 3">
    <name type="scientific">Lichtheimia ornata</name>
    <dbReference type="NCBI Taxonomy" id="688661"/>
    <lineage>
        <taxon>Eukaryota</taxon>
        <taxon>Fungi</taxon>
        <taxon>Fungi incertae sedis</taxon>
        <taxon>Mucoromycota</taxon>
        <taxon>Mucoromycotina</taxon>
        <taxon>Mucoromycetes</taxon>
        <taxon>Mucorales</taxon>
        <taxon>Lichtheimiaceae</taxon>
        <taxon>Lichtheimia</taxon>
    </lineage>
</organism>
<dbReference type="Gene3D" id="3.30.420.10">
    <property type="entry name" value="Ribonuclease H-like superfamily/Ribonuclease H"/>
    <property type="match status" value="1"/>
</dbReference>
<reference evidence="2 3" key="1">
    <citation type="submission" date="2023-03" db="EMBL/GenBank/DDBJ databases">
        <title>Genome sequence of Lichtheimia ornata CBS 291.66.</title>
        <authorList>
            <person name="Mohabir J.T."/>
            <person name="Shea T.P."/>
            <person name="Kurbessoian T."/>
            <person name="Berby B."/>
            <person name="Fontaine J."/>
            <person name="Livny J."/>
            <person name="Gnirke A."/>
            <person name="Stajich J.E."/>
            <person name="Cuomo C.A."/>
        </authorList>
    </citation>
    <scope>NUCLEOTIDE SEQUENCE [LARGE SCALE GENOMIC DNA]</scope>
    <source>
        <strain evidence="2">CBS 291.66</strain>
    </source>
</reference>
<dbReference type="Proteomes" id="UP001234581">
    <property type="component" value="Unassembled WGS sequence"/>
</dbReference>
<dbReference type="EMBL" id="JARTCD010000075">
    <property type="protein sequence ID" value="KAJ8653590.1"/>
    <property type="molecule type" value="Genomic_DNA"/>
</dbReference>
<dbReference type="PROSITE" id="PS50994">
    <property type="entry name" value="INTEGRASE"/>
    <property type="match status" value="1"/>
</dbReference>
<dbReference type="GO" id="GO:0015074">
    <property type="term" value="P:DNA integration"/>
    <property type="evidence" value="ECO:0007669"/>
    <property type="project" value="InterPro"/>
</dbReference>
<comment type="caution">
    <text evidence="2">The sequence shown here is derived from an EMBL/GenBank/DDBJ whole genome shotgun (WGS) entry which is preliminary data.</text>
</comment>
<accession>A0AAD7UUP5</accession>
<dbReference type="PANTHER" id="PTHR37984">
    <property type="entry name" value="PROTEIN CBG26694"/>
    <property type="match status" value="1"/>
</dbReference>
<gene>
    <name evidence="2" type="ORF">O0I10_010739</name>
</gene>
<dbReference type="PANTHER" id="PTHR37984:SF15">
    <property type="entry name" value="INTEGRASE CATALYTIC DOMAIN-CONTAINING PROTEIN"/>
    <property type="match status" value="1"/>
</dbReference>
<dbReference type="FunFam" id="3.30.420.10:FF:000032">
    <property type="entry name" value="Retrovirus-related Pol polyprotein from transposon 297-like Protein"/>
    <property type="match status" value="1"/>
</dbReference>
<name>A0AAD7UUP5_9FUNG</name>
<proteinExistence type="predicted"/>
<dbReference type="InterPro" id="IPR041588">
    <property type="entry name" value="Integrase_H2C2"/>
</dbReference>
<dbReference type="Pfam" id="PF00665">
    <property type="entry name" value="rve"/>
    <property type="match status" value="1"/>
</dbReference>
<protein>
    <recommendedName>
        <fullName evidence="1">Integrase catalytic domain-containing protein</fullName>
    </recommendedName>
</protein>